<organism evidence="2 3">
    <name type="scientific">Mesonia algae</name>
    <dbReference type="NCBI Taxonomy" id="213248"/>
    <lineage>
        <taxon>Bacteria</taxon>
        <taxon>Pseudomonadati</taxon>
        <taxon>Bacteroidota</taxon>
        <taxon>Flavobacteriia</taxon>
        <taxon>Flavobacteriales</taxon>
        <taxon>Flavobacteriaceae</taxon>
        <taxon>Mesonia</taxon>
    </lineage>
</organism>
<evidence type="ECO:0008006" key="4">
    <source>
        <dbReference type="Google" id="ProtNLM"/>
    </source>
</evidence>
<feature type="signal peptide" evidence="1">
    <location>
        <begin position="1"/>
        <end position="22"/>
    </location>
</feature>
<dbReference type="EMBL" id="QKYV01000003">
    <property type="protein sequence ID" value="PZW41735.1"/>
    <property type="molecule type" value="Genomic_DNA"/>
</dbReference>
<sequence>MKKLTCLIIIIALFASCTTLLLKTMTSKSVKTEVFYNKKENKKLVTFPMVHLNHQQFYDDVKYKLDSLRKQNYTIFYESVRLDTTLYSKEEIDTIKMKARKLMGFHLTAYNDKENKSLPKALRNSKYANQTRENIGLTKTDIKIDVPLDTLLQVFELKYNKIKLGPCDYLTGLKQEYNCQQVSSFKRDDVIMSIRNQYIEYKVLNSPYDKIALVYGKNHFKELNESFKKKGYKHLKEYK</sequence>
<keyword evidence="1" id="KW-0732">Signal</keyword>
<dbReference type="Proteomes" id="UP000249542">
    <property type="component" value="Unassembled WGS sequence"/>
</dbReference>
<evidence type="ECO:0000256" key="1">
    <source>
        <dbReference type="SAM" id="SignalP"/>
    </source>
</evidence>
<evidence type="ECO:0000313" key="3">
    <source>
        <dbReference type="Proteomes" id="UP000249542"/>
    </source>
</evidence>
<dbReference type="PROSITE" id="PS51257">
    <property type="entry name" value="PROKAR_LIPOPROTEIN"/>
    <property type="match status" value="1"/>
</dbReference>
<dbReference type="AlphaFoldDB" id="A0A2W7I9H5"/>
<evidence type="ECO:0000313" key="2">
    <source>
        <dbReference type="EMBL" id="PZW41735.1"/>
    </source>
</evidence>
<feature type="chain" id="PRO_5015905606" description="Polysaccharide deacetylase" evidence="1">
    <location>
        <begin position="23"/>
        <end position="239"/>
    </location>
</feature>
<protein>
    <recommendedName>
        <fullName evidence="4">Polysaccharide deacetylase</fullName>
    </recommendedName>
</protein>
<proteinExistence type="predicted"/>
<accession>A0A2W7I9H5</accession>
<name>A0A2W7I9H5_9FLAO</name>
<reference evidence="2 3" key="1">
    <citation type="submission" date="2018-06" db="EMBL/GenBank/DDBJ databases">
        <title>Genomic Encyclopedia of Archaeal and Bacterial Type Strains, Phase II (KMG-II): from individual species to whole genera.</title>
        <authorList>
            <person name="Goeker M."/>
        </authorList>
    </citation>
    <scope>NUCLEOTIDE SEQUENCE [LARGE SCALE GENOMIC DNA]</scope>
    <source>
        <strain evidence="2 3">DSM 15361</strain>
    </source>
</reference>
<keyword evidence="3" id="KW-1185">Reference proteome</keyword>
<gene>
    <name evidence="2" type="ORF">LX95_01418</name>
</gene>
<comment type="caution">
    <text evidence="2">The sequence shown here is derived from an EMBL/GenBank/DDBJ whole genome shotgun (WGS) entry which is preliminary data.</text>
</comment>